<dbReference type="EMBL" id="UPPP01000055">
    <property type="protein sequence ID" value="VBB05356.1"/>
    <property type="molecule type" value="Genomic_DNA"/>
</dbReference>
<proteinExistence type="predicted"/>
<dbReference type="SUPFAM" id="SSF64307">
    <property type="entry name" value="SirA-like"/>
    <property type="match status" value="1"/>
</dbReference>
<keyword evidence="3" id="KW-1185">Reference proteome</keyword>
<dbReference type="Proteomes" id="UP000277811">
    <property type="component" value="Unassembled WGS sequence"/>
</dbReference>
<dbReference type="PROSITE" id="PS01148">
    <property type="entry name" value="UPF0033"/>
    <property type="match status" value="1"/>
</dbReference>
<name>A0A498QYT2_9FIRM</name>
<dbReference type="Gene3D" id="3.30.110.40">
    <property type="entry name" value="TusA-like domain"/>
    <property type="match status" value="1"/>
</dbReference>
<dbReference type="OrthoDB" id="9800872at2"/>
<sequence length="77" mass="8757">MTEKFINALGDFCPVPTIKVHKAMTNMQPGDKITLLTDHSCTVTTLKEEMSKRKLDFKVAEVDYGIWEITISLWTVP</sequence>
<keyword evidence="2" id="KW-0808">Transferase</keyword>
<evidence type="ECO:0000313" key="3">
    <source>
        <dbReference type="Proteomes" id="UP000277811"/>
    </source>
</evidence>
<evidence type="ECO:0000313" key="2">
    <source>
        <dbReference type="EMBL" id="VBB05356.1"/>
    </source>
</evidence>
<evidence type="ECO:0000259" key="1">
    <source>
        <dbReference type="PROSITE" id="PS01148"/>
    </source>
</evidence>
<dbReference type="GO" id="GO:0016740">
    <property type="term" value="F:transferase activity"/>
    <property type="evidence" value="ECO:0007669"/>
    <property type="project" value="UniProtKB-KW"/>
</dbReference>
<dbReference type="AlphaFoldDB" id="A0A498QYT2"/>
<gene>
    <name evidence="2" type="ORF">LUCI_0565</name>
</gene>
<dbReference type="InterPro" id="IPR036868">
    <property type="entry name" value="TusA-like_sf"/>
</dbReference>
<dbReference type="InterPro" id="IPR001455">
    <property type="entry name" value="TusA-like"/>
</dbReference>
<accession>A0A498QYT2</accession>
<dbReference type="RefSeq" id="WP_122626351.1">
    <property type="nucleotide sequence ID" value="NZ_UPPP01000055.1"/>
</dbReference>
<organism evidence="2 3">
    <name type="scientific">Lucifera butyrica</name>
    <dbReference type="NCBI Taxonomy" id="1351585"/>
    <lineage>
        <taxon>Bacteria</taxon>
        <taxon>Bacillati</taxon>
        <taxon>Bacillota</taxon>
        <taxon>Negativicutes</taxon>
        <taxon>Veillonellales</taxon>
        <taxon>Veillonellaceae</taxon>
        <taxon>Lucifera</taxon>
    </lineage>
</organism>
<feature type="domain" description="UPF0033" evidence="1">
    <location>
        <begin position="6"/>
        <end position="30"/>
    </location>
</feature>
<dbReference type="Pfam" id="PF01206">
    <property type="entry name" value="TusA"/>
    <property type="match status" value="1"/>
</dbReference>
<protein>
    <submittedName>
        <fullName evidence="2">Sulfurtransferase tusa</fullName>
    </submittedName>
</protein>
<reference evidence="2 3" key="1">
    <citation type="submission" date="2018-06" db="EMBL/GenBank/DDBJ databases">
        <authorList>
            <person name="Strepis N."/>
        </authorList>
    </citation>
    <scope>NUCLEOTIDE SEQUENCE [LARGE SCALE GENOMIC DNA]</scope>
    <source>
        <strain evidence="2">LUCI</strain>
    </source>
</reference>